<sequence length="95" mass="10790">MTVPLKESGKQHDIKQLHSELWSRLQEKDEEFAESFLKACLEDLAYNAEESPRPNLLSKALGLLKERGFWIAVAIGIVCPLGLTFFFLWAALIVE</sequence>
<keyword evidence="1" id="KW-1133">Transmembrane helix</keyword>
<keyword evidence="1" id="KW-0472">Membrane</keyword>
<comment type="caution">
    <text evidence="2">The sequence shown here is derived from an EMBL/GenBank/DDBJ whole genome shotgun (WGS) entry which is preliminary data.</text>
</comment>
<dbReference type="RefSeq" id="WP_345587246.1">
    <property type="nucleotide sequence ID" value="NZ_BAABJG010000006.1"/>
</dbReference>
<organism evidence="2 3">
    <name type="scientific">Paenibacillus vulneris</name>
    <dbReference type="NCBI Taxonomy" id="1133364"/>
    <lineage>
        <taxon>Bacteria</taxon>
        <taxon>Bacillati</taxon>
        <taxon>Bacillota</taxon>
        <taxon>Bacilli</taxon>
        <taxon>Bacillales</taxon>
        <taxon>Paenibacillaceae</taxon>
        <taxon>Paenibacillus</taxon>
    </lineage>
</organism>
<protein>
    <submittedName>
        <fullName evidence="2">Uncharacterized protein</fullName>
    </submittedName>
</protein>
<keyword evidence="3" id="KW-1185">Reference proteome</keyword>
<proteinExistence type="predicted"/>
<keyword evidence="1" id="KW-0812">Transmembrane</keyword>
<dbReference type="EMBL" id="JBHTLU010000013">
    <property type="protein sequence ID" value="MFD1220662.1"/>
    <property type="molecule type" value="Genomic_DNA"/>
</dbReference>
<evidence type="ECO:0000313" key="2">
    <source>
        <dbReference type="EMBL" id="MFD1220662.1"/>
    </source>
</evidence>
<reference evidence="3" key="1">
    <citation type="journal article" date="2019" name="Int. J. Syst. Evol. Microbiol.">
        <title>The Global Catalogue of Microorganisms (GCM) 10K type strain sequencing project: providing services to taxonomists for standard genome sequencing and annotation.</title>
        <authorList>
            <consortium name="The Broad Institute Genomics Platform"/>
            <consortium name="The Broad Institute Genome Sequencing Center for Infectious Disease"/>
            <person name="Wu L."/>
            <person name="Ma J."/>
        </authorList>
    </citation>
    <scope>NUCLEOTIDE SEQUENCE [LARGE SCALE GENOMIC DNA]</scope>
    <source>
        <strain evidence="3">CCUG 53270</strain>
    </source>
</reference>
<feature type="transmembrane region" description="Helical" evidence="1">
    <location>
        <begin position="69"/>
        <end position="94"/>
    </location>
</feature>
<gene>
    <name evidence="2" type="ORF">ACFQ4B_11060</name>
</gene>
<dbReference type="Proteomes" id="UP001597180">
    <property type="component" value="Unassembled WGS sequence"/>
</dbReference>
<accession>A0ABW3UI45</accession>
<name>A0ABW3UI45_9BACL</name>
<evidence type="ECO:0000313" key="3">
    <source>
        <dbReference type="Proteomes" id="UP001597180"/>
    </source>
</evidence>
<evidence type="ECO:0000256" key="1">
    <source>
        <dbReference type="SAM" id="Phobius"/>
    </source>
</evidence>